<feature type="chain" id="PRO_5011459750" evidence="1">
    <location>
        <begin position="21"/>
        <end position="278"/>
    </location>
</feature>
<dbReference type="EMBL" id="FPBK01000004">
    <property type="protein sequence ID" value="SFU46356.1"/>
    <property type="molecule type" value="Genomic_DNA"/>
</dbReference>
<gene>
    <name evidence="3" type="ORF">SAMN05216480_104115</name>
</gene>
<proteinExistence type="predicted"/>
<feature type="domain" description="GP-PDE" evidence="2">
    <location>
        <begin position="37"/>
        <end position="275"/>
    </location>
</feature>
<evidence type="ECO:0000259" key="2">
    <source>
        <dbReference type="PROSITE" id="PS51704"/>
    </source>
</evidence>
<keyword evidence="4" id="KW-1185">Reference proteome</keyword>
<evidence type="ECO:0000313" key="4">
    <source>
        <dbReference type="Proteomes" id="UP000199138"/>
    </source>
</evidence>
<dbReference type="InterPro" id="IPR017946">
    <property type="entry name" value="PLC-like_Pdiesterase_TIM-brl"/>
</dbReference>
<evidence type="ECO:0000313" key="3">
    <source>
        <dbReference type="EMBL" id="SFU46356.1"/>
    </source>
</evidence>
<accession>A0A1I7GDM2</accession>
<dbReference type="OrthoDB" id="384721at2"/>
<dbReference type="AlphaFoldDB" id="A0A1I7GDM2"/>
<name>A0A1I7GDM2_9FLAO</name>
<dbReference type="PROSITE" id="PS51704">
    <property type="entry name" value="GP_PDE"/>
    <property type="match status" value="1"/>
</dbReference>
<keyword evidence="1" id="KW-0732">Signal</keyword>
<dbReference type="PANTHER" id="PTHR46211:SF14">
    <property type="entry name" value="GLYCEROPHOSPHODIESTER PHOSPHODIESTERASE"/>
    <property type="match status" value="1"/>
</dbReference>
<dbReference type="SUPFAM" id="SSF51695">
    <property type="entry name" value="PLC-like phosphodiesterases"/>
    <property type="match status" value="1"/>
</dbReference>
<dbReference type="Proteomes" id="UP000199138">
    <property type="component" value="Unassembled WGS sequence"/>
</dbReference>
<feature type="signal peptide" evidence="1">
    <location>
        <begin position="1"/>
        <end position="20"/>
    </location>
</feature>
<dbReference type="GO" id="GO:0008081">
    <property type="term" value="F:phosphoric diester hydrolase activity"/>
    <property type="evidence" value="ECO:0007669"/>
    <property type="project" value="InterPro"/>
</dbReference>
<dbReference type="InterPro" id="IPR030395">
    <property type="entry name" value="GP_PDE_dom"/>
</dbReference>
<sequence length="278" mass="31473">MKSILSILLCFYAFLATVNAQERADSFRIIFLEGKVPLVVAHRGLHQQYPENSSTSIKATINDKIPILELDVRETKDGNLVVLHDKRLNRTTTGKGKVKKHSLASVQQLNLLHHDSITNEKVLSFKEALELAKNEILIDIDFKPNSECSLKKALQTIKEVGVAKQVLFYVYDDYELIDAIHAFDSEILVMPRAHSAKDVATLLKRNDIHVIHIDASFYSEALVAKMHAKGIRVWSNVLVELDEDGVEENINFETLLPKGVDVIQTDYPIELLEYLEEN</sequence>
<protein>
    <submittedName>
        <fullName evidence="3">Glycerophosphoryl diester phosphodiesterase</fullName>
    </submittedName>
</protein>
<organism evidence="3 4">
    <name type="scientific">Pustulibacterium marinum</name>
    <dbReference type="NCBI Taxonomy" id="1224947"/>
    <lineage>
        <taxon>Bacteria</taxon>
        <taxon>Pseudomonadati</taxon>
        <taxon>Bacteroidota</taxon>
        <taxon>Flavobacteriia</taxon>
        <taxon>Flavobacteriales</taxon>
        <taxon>Flavobacteriaceae</taxon>
        <taxon>Pustulibacterium</taxon>
    </lineage>
</organism>
<dbReference type="GO" id="GO:0006629">
    <property type="term" value="P:lipid metabolic process"/>
    <property type="evidence" value="ECO:0007669"/>
    <property type="project" value="InterPro"/>
</dbReference>
<evidence type="ECO:0000256" key="1">
    <source>
        <dbReference type="SAM" id="SignalP"/>
    </source>
</evidence>
<dbReference type="Gene3D" id="3.20.20.190">
    <property type="entry name" value="Phosphatidylinositol (PI) phosphodiesterase"/>
    <property type="match status" value="1"/>
</dbReference>
<dbReference type="STRING" id="1224947.SAMN05216480_104115"/>
<dbReference type="RefSeq" id="WP_093024579.1">
    <property type="nucleotide sequence ID" value="NZ_FPBK01000004.1"/>
</dbReference>
<reference evidence="4" key="1">
    <citation type="submission" date="2016-10" db="EMBL/GenBank/DDBJ databases">
        <authorList>
            <person name="Varghese N."/>
            <person name="Submissions S."/>
        </authorList>
    </citation>
    <scope>NUCLEOTIDE SEQUENCE [LARGE SCALE GENOMIC DNA]</scope>
    <source>
        <strain evidence="4">CGMCC 1.12333</strain>
    </source>
</reference>
<dbReference type="CDD" id="cd08566">
    <property type="entry name" value="GDPD_AtGDE_like"/>
    <property type="match status" value="1"/>
</dbReference>
<dbReference type="Pfam" id="PF03009">
    <property type="entry name" value="GDPD"/>
    <property type="match status" value="1"/>
</dbReference>
<dbReference type="PANTHER" id="PTHR46211">
    <property type="entry name" value="GLYCEROPHOSPHORYL DIESTER PHOSPHODIESTERASE"/>
    <property type="match status" value="1"/>
</dbReference>